<dbReference type="GO" id="GO:0016705">
    <property type="term" value="F:oxidoreductase activity, acting on paired donors, with incorporation or reduction of molecular oxygen"/>
    <property type="evidence" value="ECO:0007669"/>
    <property type="project" value="InterPro"/>
</dbReference>
<evidence type="ECO:0000256" key="6">
    <source>
        <dbReference type="RuleBase" id="RU000461"/>
    </source>
</evidence>
<dbReference type="PANTHER" id="PTHR24291">
    <property type="entry name" value="CYTOCHROME P450 FAMILY 4"/>
    <property type="match status" value="1"/>
</dbReference>
<dbReference type="KEGG" id="spu:577955"/>
<keyword evidence="5 6" id="KW-0408">Iron</keyword>
<keyword evidence="6" id="KW-0560">Oxidoreductase</keyword>
<evidence type="ECO:0000313" key="9">
    <source>
        <dbReference type="Proteomes" id="UP000007110"/>
    </source>
</evidence>
<comment type="similarity">
    <text evidence="2 6">Belongs to the cytochrome P450 family.</text>
</comment>
<evidence type="ECO:0000313" key="8">
    <source>
        <dbReference type="EnsemblMetazoa" id="XP_030855598"/>
    </source>
</evidence>
<evidence type="ECO:0008006" key="10">
    <source>
        <dbReference type="Google" id="ProtNLM"/>
    </source>
</evidence>
<keyword evidence="4 7" id="KW-0472">Membrane</keyword>
<dbReference type="InterPro" id="IPR001128">
    <property type="entry name" value="Cyt_P450"/>
</dbReference>
<protein>
    <recommendedName>
        <fullName evidence="10">Cytochrome P450</fullName>
    </recommendedName>
</protein>
<dbReference type="PANTHER" id="PTHR24291:SF189">
    <property type="entry name" value="CYTOCHROME P450 4C3-RELATED"/>
    <property type="match status" value="1"/>
</dbReference>
<dbReference type="RefSeq" id="XP_030855599.1">
    <property type="nucleotide sequence ID" value="XM_030999739.1"/>
</dbReference>
<keyword evidence="9" id="KW-1185">Reference proteome</keyword>
<feature type="binding site" description="axial binding residue" evidence="5">
    <location>
        <position position="457"/>
    </location>
    <ligand>
        <name>heme</name>
        <dbReference type="ChEBI" id="CHEBI:30413"/>
    </ligand>
    <ligandPart>
        <name>Fe</name>
        <dbReference type="ChEBI" id="CHEBI:18248"/>
    </ligandPart>
</feature>
<evidence type="ECO:0000256" key="4">
    <source>
        <dbReference type="ARBA" id="ARBA00023136"/>
    </source>
</evidence>
<dbReference type="Pfam" id="PF00067">
    <property type="entry name" value="p450"/>
    <property type="match status" value="1"/>
</dbReference>
<dbReference type="SUPFAM" id="SSF48264">
    <property type="entry name" value="Cytochrome P450"/>
    <property type="match status" value="1"/>
</dbReference>
<evidence type="ECO:0000256" key="5">
    <source>
        <dbReference type="PIRSR" id="PIRSR602401-1"/>
    </source>
</evidence>
<proteinExistence type="inferred from homology"/>
<comment type="subcellular location">
    <subcellularLocation>
        <location evidence="1">Endoplasmic reticulum membrane</location>
    </subcellularLocation>
</comment>
<organism evidence="8 9">
    <name type="scientific">Strongylocentrotus purpuratus</name>
    <name type="common">Purple sea urchin</name>
    <dbReference type="NCBI Taxonomy" id="7668"/>
    <lineage>
        <taxon>Eukaryota</taxon>
        <taxon>Metazoa</taxon>
        <taxon>Echinodermata</taxon>
        <taxon>Eleutherozoa</taxon>
        <taxon>Echinozoa</taxon>
        <taxon>Echinoidea</taxon>
        <taxon>Euechinoidea</taxon>
        <taxon>Echinacea</taxon>
        <taxon>Camarodonta</taxon>
        <taxon>Echinidea</taxon>
        <taxon>Strongylocentrotidae</taxon>
        <taxon>Strongylocentrotus</taxon>
    </lineage>
</organism>
<comment type="cofactor">
    <cofactor evidence="5">
        <name>heme</name>
        <dbReference type="ChEBI" id="CHEBI:30413"/>
    </cofactor>
</comment>
<keyword evidence="6" id="KW-0503">Monooxygenase</keyword>
<reference evidence="9" key="1">
    <citation type="submission" date="2015-02" db="EMBL/GenBank/DDBJ databases">
        <title>Genome sequencing for Strongylocentrotus purpuratus.</title>
        <authorList>
            <person name="Murali S."/>
            <person name="Liu Y."/>
            <person name="Vee V."/>
            <person name="English A."/>
            <person name="Wang M."/>
            <person name="Skinner E."/>
            <person name="Han Y."/>
            <person name="Muzny D.M."/>
            <person name="Worley K.C."/>
            <person name="Gibbs R.A."/>
        </authorList>
    </citation>
    <scope>NUCLEOTIDE SEQUENCE</scope>
</reference>
<dbReference type="InParanoid" id="A0A7M7PR49"/>
<evidence type="ECO:0000256" key="2">
    <source>
        <dbReference type="ARBA" id="ARBA00010617"/>
    </source>
</evidence>
<dbReference type="PRINTS" id="PR00463">
    <property type="entry name" value="EP450I"/>
</dbReference>
<dbReference type="InterPro" id="IPR036396">
    <property type="entry name" value="Cyt_P450_sf"/>
</dbReference>
<keyword evidence="7" id="KW-1133">Transmembrane helix</keyword>
<dbReference type="InterPro" id="IPR002401">
    <property type="entry name" value="Cyt_P450_E_grp-I"/>
</dbReference>
<evidence type="ECO:0000256" key="3">
    <source>
        <dbReference type="ARBA" id="ARBA00022824"/>
    </source>
</evidence>
<keyword evidence="5 6" id="KW-0479">Metal-binding</keyword>
<dbReference type="GO" id="GO:0004497">
    <property type="term" value="F:monooxygenase activity"/>
    <property type="evidence" value="ECO:0007669"/>
    <property type="project" value="UniProtKB-KW"/>
</dbReference>
<dbReference type="RefSeq" id="XP_030855598.1">
    <property type="nucleotide sequence ID" value="XM_030999738.1"/>
</dbReference>
<dbReference type="GO" id="GO:0005506">
    <property type="term" value="F:iron ion binding"/>
    <property type="evidence" value="ECO:0007669"/>
    <property type="project" value="InterPro"/>
</dbReference>
<feature type="transmembrane region" description="Helical" evidence="7">
    <location>
        <begin position="6"/>
        <end position="27"/>
    </location>
</feature>
<dbReference type="InterPro" id="IPR017972">
    <property type="entry name" value="Cyt_P450_CS"/>
</dbReference>
<dbReference type="GO" id="GO:0020037">
    <property type="term" value="F:heme binding"/>
    <property type="evidence" value="ECO:0007669"/>
    <property type="project" value="InterPro"/>
</dbReference>
<dbReference type="FunCoup" id="A0A7M7PR49">
    <property type="interactions" value="437"/>
</dbReference>
<dbReference type="Proteomes" id="UP000007110">
    <property type="component" value="Unassembled WGS sequence"/>
</dbReference>
<dbReference type="AlphaFoldDB" id="A0A7M7PR49"/>
<dbReference type="GeneID" id="577955"/>
<dbReference type="Gene3D" id="1.10.630.10">
    <property type="entry name" value="Cytochrome P450"/>
    <property type="match status" value="1"/>
</dbReference>
<keyword evidence="3" id="KW-0256">Endoplasmic reticulum</keyword>
<reference evidence="8" key="2">
    <citation type="submission" date="2021-01" db="UniProtKB">
        <authorList>
            <consortium name="EnsemblMetazoa"/>
        </authorList>
    </citation>
    <scope>IDENTIFICATION</scope>
</reference>
<dbReference type="PRINTS" id="PR00385">
    <property type="entry name" value="P450"/>
</dbReference>
<name>A0A7M7PR49_STRPU</name>
<dbReference type="PROSITE" id="PS00086">
    <property type="entry name" value="CYTOCHROME_P450"/>
    <property type="match status" value="1"/>
</dbReference>
<accession>A0A7M7PR49</accession>
<dbReference type="EnsemblMetazoa" id="XM_030999739">
    <property type="protein sequence ID" value="XP_030855599"/>
    <property type="gene ID" value="LOC577955"/>
</dbReference>
<evidence type="ECO:0000256" key="7">
    <source>
        <dbReference type="SAM" id="Phobius"/>
    </source>
</evidence>
<dbReference type="OMA" id="CEEDAVI"/>
<evidence type="ECO:0000256" key="1">
    <source>
        <dbReference type="ARBA" id="ARBA00004586"/>
    </source>
</evidence>
<dbReference type="InterPro" id="IPR050196">
    <property type="entry name" value="Cytochrome_P450_Monoox"/>
</dbReference>
<keyword evidence="7" id="KW-0812">Transmembrane</keyword>
<dbReference type="EnsemblMetazoa" id="XM_030999738">
    <property type="protein sequence ID" value="XP_030855598"/>
    <property type="gene ID" value="LOC577955"/>
</dbReference>
<keyword evidence="5 6" id="KW-0349">Heme</keyword>
<dbReference type="GO" id="GO:0005789">
    <property type="term" value="C:endoplasmic reticulum membrane"/>
    <property type="evidence" value="ECO:0007669"/>
    <property type="project" value="UniProtKB-SubCell"/>
</dbReference>
<sequence length="512" mass="58284">MAVVLPAGIGVTVCIVALSAFLFYYIARFLRIFLLISKFDGPPAVPIFGNTLQFKSDPREHFLYDVGVREKYRHQSGGVIRMWFGPLPIVLIYNAVHCEALMNSSRHINKGTEYTFMEPWLGKGLLTSGGQKWFHRRKLLTPTFHFSILQSFMEVFNEQSMILVKKLGKFADESETVNIFPLVTHCVLDIICDTAMGKRTNAQSDNENEYVKAVGRMSHLIVSRIRNFMLWPDWIYNRTDAGKDHEKALQILHGVTNKMIQERLHDPLHSPNGGTYEDDAVTRKRKRIAFLDLLLQMHREDATFTLEAIREEVDTFMFEGHDTTAAAVNWALLLIGQHPTVQARLHDEIDQVFGDSERPITSDDLSELSYLSCVVKESLRLLPSVPGIGRDLDEDIIVNGKVVPKGASVFLSIYGIHHDPEQFPDPERFDPDRFLPENSTKRHPFAFIPFSAGPRNCIGQKFAMMEDKVLLINILRRFSIESLQTLDETKPAGQIILRPAEGNILVKLSHRK</sequence>